<dbReference type="InterPro" id="IPR029044">
    <property type="entry name" value="Nucleotide-diphossugar_trans"/>
</dbReference>
<keyword evidence="3" id="KW-0328">Glycosyltransferase</keyword>
<reference evidence="7 8" key="1">
    <citation type="journal article" date="2014" name="Int. J. Syst. Evol. Microbiol.">
        <title>Complete genome sequence of Corynebacterium casei LMG S-19264T (=DSM 44701T), isolated from a smear-ripened cheese.</title>
        <authorList>
            <consortium name="US DOE Joint Genome Institute (JGI-PGF)"/>
            <person name="Walter F."/>
            <person name="Albersmeier A."/>
            <person name="Kalinowski J."/>
            <person name="Ruckert C."/>
        </authorList>
    </citation>
    <scope>NUCLEOTIDE SEQUENCE [LARGE SCALE GENOMIC DNA]</scope>
    <source>
        <strain evidence="7 8">CGMCC 1.15896</strain>
    </source>
</reference>
<evidence type="ECO:0000313" key="8">
    <source>
        <dbReference type="Proteomes" id="UP000596977"/>
    </source>
</evidence>
<proteinExistence type="predicted"/>
<keyword evidence="8" id="KW-1185">Reference proteome</keyword>
<evidence type="ECO:0000259" key="6">
    <source>
        <dbReference type="Pfam" id="PF00535"/>
    </source>
</evidence>
<comment type="subcellular location">
    <subcellularLocation>
        <location evidence="1">Cell membrane</location>
    </subcellularLocation>
</comment>
<evidence type="ECO:0000256" key="2">
    <source>
        <dbReference type="ARBA" id="ARBA00022475"/>
    </source>
</evidence>
<sequence length="257" mass="28843">MAQTHAPRLAFVIPAYNEEKLIGQCLEAIGRELDRSKVAAEVVVVNNASVDRTAEIAASYDFVKVVDETKKGLVHARNAGFNATTAELVANIDADTMLPEGWIDTVIAEFEKDDQLVALSGPYHYYDLPMHKRALVKIFYGASYLIYLINRFVLKVGSMIQGGNFVFTRTAWTKAGGYDLSITFYGEDTDIAVRLSRIGKVKWTFGLPMLTSGRRLAEEGVFRTGWIYVVNFFWVTFFGKPRTAEYSDVRPDAEKKK</sequence>
<dbReference type="RefSeq" id="WP_127073031.1">
    <property type="nucleotide sequence ID" value="NZ_BMKB01000001.1"/>
</dbReference>
<dbReference type="GO" id="GO:0016757">
    <property type="term" value="F:glycosyltransferase activity"/>
    <property type="evidence" value="ECO:0007669"/>
    <property type="project" value="UniProtKB-KW"/>
</dbReference>
<dbReference type="PANTHER" id="PTHR43646:SF2">
    <property type="entry name" value="GLYCOSYLTRANSFERASE 2-LIKE DOMAIN-CONTAINING PROTEIN"/>
    <property type="match status" value="1"/>
</dbReference>
<name>A0A916VUI8_9HYPH</name>
<dbReference type="PANTHER" id="PTHR43646">
    <property type="entry name" value="GLYCOSYLTRANSFERASE"/>
    <property type="match status" value="1"/>
</dbReference>
<evidence type="ECO:0000256" key="3">
    <source>
        <dbReference type="ARBA" id="ARBA00022676"/>
    </source>
</evidence>
<dbReference type="GO" id="GO:0005886">
    <property type="term" value="C:plasma membrane"/>
    <property type="evidence" value="ECO:0007669"/>
    <property type="project" value="UniProtKB-SubCell"/>
</dbReference>
<dbReference type="InterPro" id="IPR001173">
    <property type="entry name" value="Glyco_trans_2-like"/>
</dbReference>
<comment type="caution">
    <text evidence="7">The sequence shown here is derived from an EMBL/GenBank/DDBJ whole genome shotgun (WGS) entry which is preliminary data.</text>
</comment>
<organism evidence="7 8">
    <name type="scientific">Pelagibacterium lentulum</name>
    <dbReference type="NCBI Taxonomy" id="2029865"/>
    <lineage>
        <taxon>Bacteria</taxon>
        <taxon>Pseudomonadati</taxon>
        <taxon>Pseudomonadota</taxon>
        <taxon>Alphaproteobacteria</taxon>
        <taxon>Hyphomicrobiales</taxon>
        <taxon>Devosiaceae</taxon>
        <taxon>Pelagibacterium</taxon>
    </lineage>
</organism>
<dbReference type="AlphaFoldDB" id="A0A916VUI8"/>
<keyword evidence="5" id="KW-0472">Membrane</keyword>
<dbReference type="Gene3D" id="3.90.550.10">
    <property type="entry name" value="Spore Coat Polysaccharide Biosynthesis Protein SpsA, Chain A"/>
    <property type="match status" value="1"/>
</dbReference>
<accession>A0A916VUI8</accession>
<keyword evidence="4" id="KW-0808">Transferase</keyword>
<keyword evidence="2" id="KW-1003">Cell membrane</keyword>
<dbReference type="Pfam" id="PF00535">
    <property type="entry name" value="Glycos_transf_2"/>
    <property type="match status" value="1"/>
</dbReference>
<evidence type="ECO:0000256" key="1">
    <source>
        <dbReference type="ARBA" id="ARBA00004236"/>
    </source>
</evidence>
<dbReference type="CDD" id="cd00761">
    <property type="entry name" value="Glyco_tranf_GTA_type"/>
    <property type="match status" value="1"/>
</dbReference>
<dbReference type="SUPFAM" id="SSF53448">
    <property type="entry name" value="Nucleotide-diphospho-sugar transferases"/>
    <property type="match status" value="1"/>
</dbReference>
<evidence type="ECO:0000256" key="4">
    <source>
        <dbReference type="ARBA" id="ARBA00022679"/>
    </source>
</evidence>
<protein>
    <recommendedName>
        <fullName evidence="6">Glycosyltransferase 2-like domain-containing protein</fullName>
    </recommendedName>
</protein>
<feature type="domain" description="Glycosyltransferase 2-like" evidence="6">
    <location>
        <begin position="11"/>
        <end position="169"/>
    </location>
</feature>
<dbReference type="Proteomes" id="UP000596977">
    <property type="component" value="Unassembled WGS sequence"/>
</dbReference>
<evidence type="ECO:0000256" key="5">
    <source>
        <dbReference type="ARBA" id="ARBA00023136"/>
    </source>
</evidence>
<gene>
    <name evidence="7" type="ORF">GCM10011499_02980</name>
</gene>
<evidence type="ECO:0000313" key="7">
    <source>
        <dbReference type="EMBL" id="GGA37047.1"/>
    </source>
</evidence>
<dbReference type="EMBL" id="BMKB01000001">
    <property type="protein sequence ID" value="GGA37047.1"/>
    <property type="molecule type" value="Genomic_DNA"/>
</dbReference>
<dbReference type="OrthoDB" id="7265025at2"/>